<name>A0A077QMM6_XENBV</name>
<comment type="caution">
    <text evidence="1">The sequence shown here is derived from an EMBL/GenBank/DDBJ whole genome shotgun (WGS) entry which is preliminary data.</text>
</comment>
<gene>
    <name evidence="1" type="ORF">XBI1_560017</name>
</gene>
<accession>A0A077QMM6</accession>
<reference evidence="1" key="1">
    <citation type="submission" date="2013-07" db="EMBL/GenBank/DDBJ databases">
        <title>Sub-species coevolution in mutualistic symbiosis.</title>
        <authorList>
            <person name="Murfin K."/>
            <person name="Klassen J."/>
            <person name="Lee M."/>
            <person name="Forst S."/>
            <person name="Stock P."/>
            <person name="Goodrich-Blair H."/>
        </authorList>
    </citation>
    <scope>NUCLEOTIDE SEQUENCE [LARGE SCALE GENOMIC DNA]</scope>
    <source>
        <strain evidence="1">Intermedium</strain>
    </source>
</reference>
<dbReference type="Proteomes" id="UP000028480">
    <property type="component" value="Unassembled WGS sequence"/>
</dbReference>
<dbReference type="Pfam" id="PF05939">
    <property type="entry name" value="Phage_min_tail"/>
    <property type="match status" value="1"/>
</dbReference>
<dbReference type="RefSeq" id="WP_038181543.1">
    <property type="nucleotide sequence ID" value="NZ_CAWLWA010000043.1"/>
</dbReference>
<proteinExistence type="predicted"/>
<organism evidence="1 2">
    <name type="scientific">Xenorhabdus bovienii str. Intermedium</name>
    <dbReference type="NCBI Taxonomy" id="1379677"/>
    <lineage>
        <taxon>Bacteria</taxon>
        <taxon>Pseudomonadati</taxon>
        <taxon>Pseudomonadota</taxon>
        <taxon>Gammaproteobacteria</taxon>
        <taxon>Enterobacterales</taxon>
        <taxon>Morganellaceae</taxon>
        <taxon>Xenorhabdus</taxon>
    </lineage>
</organism>
<dbReference type="HOGENOM" id="CLU_142717_0_0_6"/>
<dbReference type="EMBL" id="CBTB010000264">
    <property type="protein sequence ID" value="CDH34814.1"/>
    <property type="molecule type" value="Genomic_DNA"/>
</dbReference>
<evidence type="ECO:0000313" key="2">
    <source>
        <dbReference type="Proteomes" id="UP000028480"/>
    </source>
</evidence>
<dbReference type="InterPro" id="IPR010265">
    <property type="entry name" value="Phage_lambda_TipM"/>
</dbReference>
<protein>
    <submittedName>
        <fullName evidence="1">Gp17</fullName>
    </submittedName>
</protein>
<sequence>MMIKTFDFPAKVGAVGEFEPIVRSVQFGDGYKQTSGEGINAQRESWPLSFIGVQSDIQPIMAFLREHQGWRSFKWRNPLSELGLYQAGKFTIQANGAYFTLSVTFTRIYHP</sequence>
<evidence type="ECO:0000313" key="1">
    <source>
        <dbReference type="EMBL" id="CDH34814.1"/>
    </source>
</evidence>
<dbReference type="AlphaFoldDB" id="A0A077QMM6"/>